<protein>
    <recommendedName>
        <fullName evidence="4">JmjC domain-containing protein</fullName>
    </recommendedName>
</protein>
<dbReference type="GO" id="GO:0032453">
    <property type="term" value="F:histone H3K4 demethylase activity"/>
    <property type="evidence" value="ECO:0007669"/>
    <property type="project" value="TreeGrafter"/>
</dbReference>
<evidence type="ECO:0000256" key="3">
    <source>
        <dbReference type="ARBA" id="ARBA00023004"/>
    </source>
</evidence>
<keyword evidence="3" id="KW-0408">Iron</keyword>
<evidence type="ECO:0000313" key="5">
    <source>
        <dbReference type="EMBL" id="GEL20894.1"/>
    </source>
</evidence>
<dbReference type="Pfam" id="PF08007">
    <property type="entry name" value="JmjC_2"/>
    <property type="match status" value="1"/>
</dbReference>
<dbReference type="InterPro" id="IPR003347">
    <property type="entry name" value="JmjC_dom"/>
</dbReference>
<dbReference type="OrthoDB" id="9764016at2"/>
<dbReference type="PANTHER" id="PTHR13096">
    <property type="entry name" value="MINA53 MYC INDUCED NUCLEAR ANTIGEN"/>
    <property type="match status" value="1"/>
</dbReference>
<organism evidence="5 6">
    <name type="scientific">Pseudonocardia asaccharolytica DSM 44247 = NBRC 16224</name>
    <dbReference type="NCBI Taxonomy" id="1123024"/>
    <lineage>
        <taxon>Bacteria</taxon>
        <taxon>Bacillati</taxon>
        <taxon>Actinomycetota</taxon>
        <taxon>Actinomycetes</taxon>
        <taxon>Pseudonocardiales</taxon>
        <taxon>Pseudonocardiaceae</taxon>
        <taxon>Pseudonocardia</taxon>
    </lineage>
</organism>
<keyword evidence="6" id="KW-1185">Reference proteome</keyword>
<keyword evidence="2" id="KW-0479">Metal-binding</keyword>
<accession>A0A511DB58</accession>
<name>A0A511DB58_9PSEU</name>
<evidence type="ECO:0000256" key="2">
    <source>
        <dbReference type="ARBA" id="ARBA00022723"/>
    </source>
</evidence>
<dbReference type="Gene3D" id="2.60.120.650">
    <property type="entry name" value="Cupin"/>
    <property type="match status" value="1"/>
</dbReference>
<sequence>MSFNREYTEALDRLIAPCAIEDFIDSIWESRHLHVVREQKGERHRNLDDLISIDDIDELLTGTYAAGQRRWDSVRLGKDGELLPPDQFLSNRNSSFAQVDVERVLAHYRHGASIILNNIQEAHASVARLCNDVSRFFGVPVHANAYLTPPHAQGFPLHFDSHDVFLLQVAGEKHWNIYDAIILLANATHQRDTYDAPAAPPTRLHLKRGDVLYLPRGLLHEGLTTSEMSLHLTIGVHPYTWSDLLHDIVSALAQKDVDFRRSVAPSLVFVDEFHDRLERSLLALSARLADTSHARRVADRRLQEVRALRRGDHHGALSQAVRSRPVAAETVVQLVRGLDPVIQEMGERMTVSFASKTLVLPRVVGAQVAALCSGAPSCAAQLPPTLDEDGRLVLVQRLVHEGLLEVLRPTE</sequence>
<reference evidence="5 6" key="1">
    <citation type="submission" date="2019-07" db="EMBL/GenBank/DDBJ databases">
        <title>Whole genome shotgun sequence of Pseudonocardia asaccharolytica NBRC 16224.</title>
        <authorList>
            <person name="Hosoyama A."/>
            <person name="Uohara A."/>
            <person name="Ohji S."/>
            <person name="Ichikawa N."/>
        </authorList>
    </citation>
    <scope>NUCLEOTIDE SEQUENCE [LARGE SCALE GENOMIC DNA]</scope>
    <source>
        <strain evidence="5 6">NBRC 16224</strain>
    </source>
</reference>
<dbReference type="GO" id="GO:0046872">
    <property type="term" value="F:metal ion binding"/>
    <property type="evidence" value="ECO:0007669"/>
    <property type="project" value="UniProtKB-KW"/>
</dbReference>
<dbReference type="AlphaFoldDB" id="A0A511DB58"/>
<dbReference type="RefSeq" id="WP_028930432.1">
    <property type="nucleotide sequence ID" value="NZ_AUII01000011.1"/>
</dbReference>
<evidence type="ECO:0000313" key="6">
    <source>
        <dbReference type="Proteomes" id="UP000321328"/>
    </source>
</evidence>
<comment type="cofactor">
    <cofactor evidence="1">
        <name>Fe(2+)</name>
        <dbReference type="ChEBI" id="CHEBI:29033"/>
    </cofactor>
</comment>
<feature type="domain" description="JmjC" evidence="4">
    <location>
        <begin position="115"/>
        <end position="253"/>
    </location>
</feature>
<dbReference type="EMBL" id="BJVI01000107">
    <property type="protein sequence ID" value="GEL20894.1"/>
    <property type="molecule type" value="Genomic_DNA"/>
</dbReference>
<proteinExistence type="predicted"/>
<comment type="caution">
    <text evidence="5">The sequence shown here is derived from an EMBL/GenBank/DDBJ whole genome shotgun (WGS) entry which is preliminary data.</text>
</comment>
<dbReference type="Proteomes" id="UP000321328">
    <property type="component" value="Unassembled WGS sequence"/>
</dbReference>
<dbReference type="SUPFAM" id="SSF51197">
    <property type="entry name" value="Clavaminate synthase-like"/>
    <property type="match status" value="1"/>
</dbReference>
<dbReference type="InterPro" id="IPR039994">
    <property type="entry name" value="NO66-like"/>
</dbReference>
<dbReference type="PROSITE" id="PS51184">
    <property type="entry name" value="JMJC"/>
    <property type="match status" value="1"/>
</dbReference>
<evidence type="ECO:0000259" key="4">
    <source>
        <dbReference type="PROSITE" id="PS51184"/>
    </source>
</evidence>
<gene>
    <name evidence="5" type="ORF">PA7_47310</name>
</gene>
<dbReference type="STRING" id="1123024.GCA_000423625_02680"/>
<dbReference type="PANTHER" id="PTHR13096:SF9">
    <property type="entry name" value="BIFUNCTIONAL LYSINE-SPECIFIC DEMETHYLASE AND HISTIDYL-HYDROXYLASE"/>
    <property type="match status" value="1"/>
</dbReference>
<dbReference type="GO" id="GO:0051864">
    <property type="term" value="F:histone H3K36 demethylase activity"/>
    <property type="evidence" value="ECO:0007669"/>
    <property type="project" value="TreeGrafter"/>
</dbReference>
<evidence type="ECO:0000256" key="1">
    <source>
        <dbReference type="ARBA" id="ARBA00001954"/>
    </source>
</evidence>